<keyword evidence="2" id="KW-0472">Membrane</keyword>
<evidence type="ECO:0000313" key="4">
    <source>
        <dbReference type="Proteomes" id="UP000033423"/>
    </source>
</evidence>
<sequence>MASSCPKTRRLSSASRFRSLSDSETDRVRTGILAIFATTFSTSSVSTVLWFPAESLTSAPVSSMTSMALSGRYRSFMYLADSSTALLIASSVKCTP</sequence>
<keyword evidence="2" id="KW-1133">Transmembrane helix</keyword>
<dbReference type="Proteomes" id="UP000033423">
    <property type="component" value="Unassembled WGS sequence"/>
</dbReference>
<feature type="region of interest" description="Disordered" evidence="1">
    <location>
        <begin position="1"/>
        <end position="25"/>
    </location>
</feature>
<dbReference type="AlphaFoldDB" id="A0A0F3GPV6"/>
<evidence type="ECO:0000313" key="3">
    <source>
        <dbReference type="EMBL" id="KJU82723.1"/>
    </source>
</evidence>
<organism evidence="3 4">
    <name type="scientific">Candidatus Magnetobacterium bavaricum</name>
    <dbReference type="NCBI Taxonomy" id="29290"/>
    <lineage>
        <taxon>Bacteria</taxon>
        <taxon>Pseudomonadati</taxon>
        <taxon>Nitrospirota</taxon>
        <taxon>Thermodesulfovibrionia</taxon>
        <taxon>Thermodesulfovibrionales</taxon>
        <taxon>Candidatus Magnetobacteriaceae</taxon>
        <taxon>Candidatus Magnetobacterium</taxon>
    </lineage>
</organism>
<dbReference type="EMBL" id="LACI01002194">
    <property type="protein sequence ID" value="KJU82723.1"/>
    <property type="molecule type" value="Genomic_DNA"/>
</dbReference>
<feature type="transmembrane region" description="Helical" evidence="2">
    <location>
        <begin position="32"/>
        <end position="53"/>
    </location>
</feature>
<keyword evidence="2" id="KW-0812">Transmembrane</keyword>
<gene>
    <name evidence="3" type="ORF">MBAV_005084</name>
</gene>
<proteinExistence type="predicted"/>
<evidence type="ECO:0000256" key="1">
    <source>
        <dbReference type="SAM" id="MobiDB-lite"/>
    </source>
</evidence>
<reference evidence="3 4" key="1">
    <citation type="submission" date="2015-02" db="EMBL/GenBank/DDBJ databases">
        <title>Single-cell genomics of uncultivated deep-branching MTB reveals a conserved set of magnetosome genes.</title>
        <authorList>
            <person name="Kolinko S."/>
            <person name="Richter M."/>
            <person name="Glockner F.O."/>
            <person name="Brachmann A."/>
            <person name="Schuler D."/>
        </authorList>
    </citation>
    <scope>NUCLEOTIDE SEQUENCE [LARGE SCALE GENOMIC DNA]</scope>
    <source>
        <strain evidence="3">TM-1</strain>
    </source>
</reference>
<keyword evidence="4" id="KW-1185">Reference proteome</keyword>
<accession>A0A0F3GPV6</accession>
<comment type="caution">
    <text evidence="3">The sequence shown here is derived from an EMBL/GenBank/DDBJ whole genome shotgun (WGS) entry which is preliminary data.</text>
</comment>
<name>A0A0F3GPV6_9BACT</name>
<protein>
    <submittedName>
        <fullName evidence="3">Uncharacterized protein</fullName>
    </submittedName>
</protein>
<evidence type="ECO:0000256" key="2">
    <source>
        <dbReference type="SAM" id="Phobius"/>
    </source>
</evidence>